<dbReference type="Pfam" id="PF01928">
    <property type="entry name" value="CYTH"/>
    <property type="match status" value="1"/>
</dbReference>
<dbReference type="SMART" id="SM01118">
    <property type="entry name" value="CYTH"/>
    <property type="match status" value="1"/>
</dbReference>
<sequence>MEADSKTTDTLRNVELKAKIHGEEAFAHRVAIAKKLTGTDGTVITQSDVFFNATKGRLKLRYLKHKKSELISYDRPDVVGPKLSLYSKMDIDEPECLEQILSETVGVRGKLNKKRLLFLHEQTRVHLDAVESLGHFLEFEVVLRPEQTIEEGQAVVAEMKRLFEISDDDLMMGAYIDHAKHYSALSNSLKV</sequence>
<keyword evidence="3" id="KW-1185">Reference proteome</keyword>
<organism evidence="2 3">
    <name type="scientific">Anopheles minimus</name>
    <dbReference type="NCBI Taxonomy" id="112268"/>
    <lineage>
        <taxon>Eukaryota</taxon>
        <taxon>Metazoa</taxon>
        <taxon>Ecdysozoa</taxon>
        <taxon>Arthropoda</taxon>
        <taxon>Hexapoda</taxon>
        <taxon>Insecta</taxon>
        <taxon>Pterygota</taxon>
        <taxon>Neoptera</taxon>
        <taxon>Endopterygota</taxon>
        <taxon>Diptera</taxon>
        <taxon>Nematocera</taxon>
        <taxon>Culicoidea</taxon>
        <taxon>Culicidae</taxon>
        <taxon>Anophelinae</taxon>
        <taxon>Anopheles</taxon>
    </lineage>
</organism>
<dbReference type="EnsemblMetazoa" id="AMIN002045-RA">
    <property type="protein sequence ID" value="AMIN002045-PA"/>
    <property type="gene ID" value="AMIN002045"/>
</dbReference>
<feature type="domain" description="CYTH" evidence="1">
    <location>
        <begin position="11"/>
        <end position="181"/>
    </location>
</feature>
<reference evidence="2" key="2">
    <citation type="submission" date="2020-05" db="UniProtKB">
        <authorList>
            <consortium name="EnsemblMetazoa"/>
        </authorList>
    </citation>
    <scope>IDENTIFICATION</scope>
    <source>
        <strain evidence="2">MINIMUS1</strain>
    </source>
</reference>
<evidence type="ECO:0000313" key="2">
    <source>
        <dbReference type="EnsemblMetazoa" id="AMIN002045-PA"/>
    </source>
</evidence>
<dbReference type="AlphaFoldDB" id="A0A182VVF0"/>
<dbReference type="Gene3D" id="2.40.320.10">
    <property type="entry name" value="Hypothetical Protein Pfu-838710-001"/>
    <property type="match status" value="1"/>
</dbReference>
<dbReference type="STRING" id="112268.A0A182VVF0"/>
<dbReference type="GO" id="GO:0016462">
    <property type="term" value="F:pyrophosphatase activity"/>
    <property type="evidence" value="ECO:0007669"/>
    <property type="project" value="UniProtKB-ARBA"/>
</dbReference>
<reference evidence="3" key="1">
    <citation type="submission" date="2013-03" db="EMBL/GenBank/DDBJ databases">
        <title>The Genome Sequence of Anopheles minimus MINIMUS1.</title>
        <authorList>
            <consortium name="The Broad Institute Genomics Platform"/>
            <person name="Neafsey D.E."/>
            <person name="Walton C."/>
            <person name="Walker B."/>
            <person name="Young S.K."/>
            <person name="Zeng Q."/>
            <person name="Gargeya S."/>
            <person name="Fitzgerald M."/>
            <person name="Haas B."/>
            <person name="Abouelleil A."/>
            <person name="Allen A.W."/>
            <person name="Alvarado L."/>
            <person name="Arachchi H.M."/>
            <person name="Berlin A.M."/>
            <person name="Chapman S.B."/>
            <person name="Gainer-Dewar J."/>
            <person name="Goldberg J."/>
            <person name="Griggs A."/>
            <person name="Gujja S."/>
            <person name="Hansen M."/>
            <person name="Howarth C."/>
            <person name="Imamovic A."/>
            <person name="Ireland A."/>
            <person name="Larimer J."/>
            <person name="McCowan C."/>
            <person name="Murphy C."/>
            <person name="Pearson M."/>
            <person name="Poon T.W."/>
            <person name="Priest M."/>
            <person name="Roberts A."/>
            <person name="Saif S."/>
            <person name="Shea T."/>
            <person name="Sisk P."/>
            <person name="Sykes S."/>
            <person name="Wortman J."/>
            <person name="Nusbaum C."/>
            <person name="Birren B."/>
        </authorList>
    </citation>
    <scope>NUCLEOTIDE SEQUENCE [LARGE SCALE GENOMIC DNA]</scope>
    <source>
        <strain evidence="3">MINIMUS1</strain>
    </source>
</reference>
<dbReference type="SUPFAM" id="SSF55154">
    <property type="entry name" value="CYTH-like phosphatases"/>
    <property type="match status" value="1"/>
</dbReference>
<dbReference type="InterPro" id="IPR033469">
    <property type="entry name" value="CYTH-like_dom_sf"/>
</dbReference>
<evidence type="ECO:0000259" key="1">
    <source>
        <dbReference type="SMART" id="SM01118"/>
    </source>
</evidence>
<dbReference type="InterPro" id="IPR008173">
    <property type="entry name" value="Adenylyl_cyclase_CyaB"/>
</dbReference>
<proteinExistence type="predicted"/>
<accession>A0A182VVF0</accession>
<protein>
    <submittedName>
        <fullName evidence="2">CYTH domain-containing protein</fullName>
    </submittedName>
</protein>
<name>A0A182VVF0_9DIPT</name>
<dbReference type="Proteomes" id="UP000075920">
    <property type="component" value="Unassembled WGS sequence"/>
</dbReference>
<dbReference type="VEuPathDB" id="VectorBase:AMIN002045"/>
<dbReference type="PANTHER" id="PTHR21028">
    <property type="entry name" value="SI:CH211-156B7.4"/>
    <property type="match status" value="1"/>
</dbReference>
<dbReference type="CDD" id="cd07890">
    <property type="entry name" value="CYTH-like_AC_IV-like"/>
    <property type="match status" value="1"/>
</dbReference>
<dbReference type="PANTHER" id="PTHR21028:SF2">
    <property type="entry name" value="CYTH DOMAIN-CONTAINING PROTEIN"/>
    <property type="match status" value="1"/>
</dbReference>
<dbReference type="InterPro" id="IPR023577">
    <property type="entry name" value="CYTH_domain"/>
</dbReference>
<evidence type="ECO:0000313" key="3">
    <source>
        <dbReference type="Proteomes" id="UP000075920"/>
    </source>
</evidence>